<dbReference type="Pfam" id="PF23562">
    <property type="entry name" value="AMP-binding_C_3"/>
    <property type="match status" value="1"/>
</dbReference>
<protein>
    <recommendedName>
        <fullName evidence="5">Acyl-CoA synthetase</fullName>
    </recommendedName>
</protein>
<keyword evidence="8" id="KW-1185">Reference proteome</keyword>
<sequence>MSNAADDVFAQAKTDPGHPLFARESGEGEWWTVTAEEFAGQVVAVARGLVAAGIRPGDRIAVMSPTRFEWVLADYAIWTVGAVTVPIYETNSAEQAAWILADSGALAAFAGNSRLAALVEPVGGPVWSFDDGGLESLVAQGETLRNGDVRRIRTTDPDAVATIVYTSGTTGRPKGCVLTHGNLVDVVDSIVRFDDLAERVLAPEASLLLFLPLAHILARVVQLAVIRRGTLTGHFGDVGAVASAFRTFRPTLILAVPRVYEKLVNAAAREAAASGRGRVFGMAQRVAVRYSDKGRSRLAHRVFDRLVYRKLRDALGGRVEYTVSGGAPLAPELAHFLRGAGIPVLEGYGLTETTAATTLNPPGAERVGTVGMPLPGWDVRIASDGEVLLRGPGVFRGYWHNDEATATALEGGWLRTGDIGELHDGYLTITARKKELIVTAGGKNVAPAFLEDRLHAHWLIDNCVVVGDRRPFVGALLTLDPEGFDDWKRAHDKPSGASVAELRHDPDLSVTLRSVIDEVNQAVSRAEAIKDFRVLPARFTVNDELTPTQKVRREYVLTKYADDIEELYWRGERRPA</sequence>
<dbReference type="Gene3D" id="3.40.50.12780">
    <property type="entry name" value="N-terminal domain of ligase-like"/>
    <property type="match status" value="1"/>
</dbReference>
<comment type="similarity">
    <text evidence="1">Belongs to the ATP-dependent AMP-binding enzyme family.</text>
</comment>
<evidence type="ECO:0000256" key="2">
    <source>
        <dbReference type="ARBA" id="ARBA00022598"/>
    </source>
</evidence>
<evidence type="ECO:0000256" key="1">
    <source>
        <dbReference type="ARBA" id="ARBA00006432"/>
    </source>
</evidence>
<keyword evidence="4" id="KW-0443">Lipid metabolism</keyword>
<proteinExistence type="inferred from homology"/>
<dbReference type="PROSITE" id="PS00455">
    <property type="entry name" value="AMP_BINDING"/>
    <property type="match status" value="1"/>
</dbReference>
<organism evidence="7 8">
    <name type="scientific">Amycolatopsis pigmentata</name>
    <dbReference type="NCBI Taxonomy" id="450801"/>
    <lineage>
        <taxon>Bacteria</taxon>
        <taxon>Bacillati</taxon>
        <taxon>Actinomycetota</taxon>
        <taxon>Actinomycetes</taxon>
        <taxon>Pseudonocardiales</taxon>
        <taxon>Pseudonocardiaceae</taxon>
        <taxon>Amycolatopsis</taxon>
    </lineage>
</organism>
<evidence type="ECO:0000259" key="6">
    <source>
        <dbReference type="Pfam" id="PF00501"/>
    </source>
</evidence>
<evidence type="ECO:0000256" key="5">
    <source>
        <dbReference type="ARBA" id="ARBA00032875"/>
    </source>
</evidence>
<dbReference type="Proteomes" id="UP001597417">
    <property type="component" value="Unassembled WGS sequence"/>
</dbReference>
<name>A0ABW5FTL2_9PSEU</name>
<dbReference type="PANTHER" id="PTHR43272">
    <property type="entry name" value="LONG-CHAIN-FATTY-ACID--COA LIGASE"/>
    <property type="match status" value="1"/>
</dbReference>
<dbReference type="SUPFAM" id="SSF56801">
    <property type="entry name" value="Acetyl-CoA synthetase-like"/>
    <property type="match status" value="1"/>
</dbReference>
<comment type="caution">
    <text evidence="7">The sequence shown here is derived from an EMBL/GenBank/DDBJ whole genome shotgun (WGS) entry which is preliminary data.</text>
</comment>
<evidence type="ECO:0000256" key="3">
    <source>
        <dbReference type="ARBA" id="ARBA00022832"/>
    </source>
</evidence>
<accession>A0ABW5FTL2</accession>
<keyword evidence="2" id="KW-0436">Ligase</keyword>
<gene>
    <name evidence="7" type="ORF">ACFSXZ_12335</name>
</gene>
<keyword evidence="3" id="KW-0276">Fatty acid metabolism</keyword>
<dbReference type="EMBL" id="JBHUKR010000006">
    <property type="protein sequence ID" value="MFD2417112.1"/>
    <property type="molecule type" value="Genomic_DNA"/>
</dbReference>
<evidence type="ECO:0000313" key="8">
    <source>
        <dbReference type="Proteomes" id="UP001597417"/>
    </source>
</evidence>
<dbReference type="CDD" id="cd05907">
    <property type="entry name" value="VL_LC_FACS_like"/>
    <property type="match status" value="1"/>
</dbReference>
<dbReference type="PANTHER" id="PTHR43272:SF32">
    <property type="entry name" value="AMP-DEPENDENT SYNTHETASE_LIGASE DOMAIN-CONTAINING PROTEIN"/>
    <property type="match status" value="1"/>
</dbReference>
<reference evidence="8" key="1">
    <citation type="journal article" date="2019" name="Int. J. Syst. Evol. Microbiol.">
        <title>The Global Catalogue of Microorganisms (GCM) 10K type strain sequencing project: providing services to taxonomists for standard genome sequencing and annotation.</title>
        <authorList>
            <consortium name="The Broad Institute Genomics Platform"/>
            <consortium name="The Broad Institute Genome Sequencing Center for Infectious Disease"/>
            <person name="Wu L."/>
            <person name="Ma J."/>
        </authorList>
    </citation>
    <scope>NUCLEOTIDE SEQUENCE [LARGE SCALE GENOMIC DNA]</scope>
    <source>
        <strain evidence="8">CGMCC 4.7645</strain>
    </source>
</reference>
<dbReference type="Pfam" id="PF00501">
    <property type="entry name" value="AMP-binding"/>
    <property type="match status" value="1"/>
</dbReference>
<dbReference type="InterPro" id="IPR042099">
    <property type="entry name" value="ANL_N_sf"/>
</dbReference>
<evidence type="ECO:0000313" key="7">
    <source>
        <dbReference type="EMBL" id="MFD2417112.1"/>
    </source>
</evidence>
<dbReference type="InterPro" id="IPR020845">
    <property type="entry name" value="AMP-binding_CS"/>
</dbReference>
<dbReference type="RefSeq" id="WP_378264512.1">
    <property type="nucleotide sequence ID" value="NZ_JBHUKR010000006.1"/>
</dbReference>
<evidence type="ECO:0000256" key="4">
    <source>
        <dbReference type="ARBA" id="ARBA00023098"/>
    </source>
</evidence>
<dbReference type="InterPro" id="IPR000873">
    <property type="entry name" value="AMP-dep_synth/lig_dom"/>
</dbReference>
<feature type="domain" description="AMP-dependent synthetase/ligase" evidence="6">
    <location>
        <begin position="10"/>
        <end position="399"/>
    </location>
</feature>